<feature type="compositionally biased region" description="Basic and acidic residues" evidence="1">
    <location>
        <begin position="217"/>
        <end position="228"/>
    </location>
</feature>
<evidence type="ECO:0000256" key="1">
    <source>
        <dbReference type="SAM" id="MobiDB-lite"/>
    </source>
</evidence>
<feature type="region of interest" description="Disordered" evidence="1">
    <location>
        <begin position="214"/>
        <end position="237"/>
    </location>
</feature>
<keyword evidence="2" id="KW-0472">Membrane</keyword>
<proteinExistence type="predicted"/>
<keyword evidence="2" id="KW-0812">Transmembrane</keyword>
<evidence type="ECO:0000256" key="2">
    <source>
        <dbReference type="SAM" id="Phobius"/>
    </source>
</evidence>
<dbReference type="OrthoDB" id="413008at2759"/>
<evidence type="ECO:0000313" key="4">
    <source>
        <dbReference type="Proteomes" id="UP000291116"/>
    </source>
</evidence>
<dbReference type="EMBL" id="CAACVS010000532">
    <property type="protein sequence ID" value="VEU43321.1"/>
    <property type="molecule type" value="Genomic_DNA"/>
</dbReference>
<dbReference type="AlphaFoldDB" id="A0A448ZMR2"/>
<feature type="transmembrane region" description="Helical" evidence="2">
    <location>
        <begin position="20"/>
        <end position="37"/>
    </location>
</feature>
<name>A0A448ZMR2_9STRA</name>
<evidence type="ECO:0000313" key="3">
    <source>
        <dbReference type="EMBL" id="VEU43321.1"/>
    </source>
</evidence>
<feature type="transmembrane region" description="Helical" evidence="2">
    <location>
        <begin position="173"/>
        <end position="200"/>
    </location>
</feature>
<keyword evidence="4" id="KW-1185">Reference proteome</keyword>
<gene>
    <name evidence="3" type="ORF">PSNMU_V1.4_AUG-EV-PASAV3_0102320</name>
</gene>
<keyword evidence="2" id="KW-1133">Transmembrane helix</keyword>
<organism evidence="3 4">
    <name type="scientific">Pseudo-nitzschia multistriata</name>
    <dbReference type="NCBI Taxonomy" id="183589"/>
    <lineage>
        <taxon>Eukaryota</taxon>
        <taxon>Sar</taxon>
        <taxon>Stramenopiles</taxon>
        <taxon>Ochrophyta</taxon>
        <taxon>Bacillariophyta</taxon>
        <taxon>Bacillariophyceae</taxon>
        <taxon>Bacillariophycidae</taxon>
        <taxon>Bacillariales</taxon>
        <taxon>Bacillariaceae</taxon>
        <taxon>Pseudo-nitzschia</taxon>
    </lineage>
</organism>
<sequence length="278" mass="30597">MGYYDKAHEFDGMDTVFADLAGAMAAVFAASMVCFFIDNLRHYSNLSVVGKSAEETKLSRSGQLTNKIYECLVFVGSSLGLGRGLFRRHANCKKKLSEIAKAEGKNKMEVRLSVEEEATMVEAAVEAQETNVWSLLMPAVYQLVPGSKLAQFWYKLIFPSEESTGIVDSPETALWLTSVALALGLILGLTAVRLLGFSLITIASCVRKKIESEDDEIGKSTRQRERRGVTAQSNDFDPSDLVWEKEFDLKYGVNASTDSNDENKPSDSSEEIVMVCSA</sequence>
<protein>
    <submittedName>
        <fullName evidence="3">Uncharacterized protein</fullName>
    </submittedName>
</protein>
<dbReference type="Proteomes" id="UP000291116">
    <property type="component" value="Unassembled WGS sequence"/>
</dbReference>
<reference evidence="3 4" key="1">
    <citation type="submission" date="2019-01" db="EMBL/GenBank/DDBJ databases">
        <authorList>
            <person name="Ferrante I. M."/>
        </authorList>
    </citation>
    <scope>NUCLEOTIDE SEQUENCE [LARGE SCALE GENOMIC DNA]</scope>
    <source>
        <strain evidence="3 4">B856</strain>
    </source>
</reference>
<accession>A0A448ZMR2</accession>